<name>A0ABP1FZM0_9CHLO</name>
<dbReference type="InterPro" id="IPR027417">
    <property type="entry name" value="P-loop_NTPase"/>
</dbReference>
<protein>
    <submittedName>
        <fullName evidence="2">G8134 protein</fullName>
    </submittedName>
</protein>
<reference evidence="2 3" key="1">
    <citation type="submission" date="2024-06" db="EMBL/GenBank/DDBJ databases">
        <authorList>
            <person name="Kraege A."/>
            <person name="Thomma B."/>
        </authorList>
    </citation>
    <scope>NUCLEOTIDE SEQUENCE [LARGE SCALE GENOMIC DNA]</scope>
</reference>
<evidence type="ECO:0000256" key="1">
    <source>
        <dbReference type="SAM" id="MobiDB-lite"/>
    </source>
</evidence>
<evidence type="ECO:0000313" key="2">
    <source>
        <dbReference type="EMBL" id="CAL5225331.1"/>
    </source>
</evidence>
<comment type="caution">
    <text evidence="2">The sequence shown here is derived from an EMBL/GenBank/DDBJ whole genome shotgun (WGS) entry which is preliminary data.</text>
</comment>
<dbReference type="EMBL" id="CAXHTA020000012">
    <property type="protein sequence ID" value="CAL5225331.1"/>
    <property type="molecule type" value="Genomic_DNA"/>
</dbReference>
<dbReference type="Proteomes" id="UP001497392">
    <property type="component" value="Unassembled WGS sequence"/>
</dbReference>
<keyword evidence="3" id="KW-1185">Reference proteome</keyword>
<evidence type="ECO:0000313" key="3">
    <source>
        <dbReference type="Proteomes" id="UP001497392"/>
    </source>
</evidence>
<organism evidence="2 3">
    <name type="scientific">Coccomyxa viridis</name>
    <dbReference type="NCBI Taxonomy" id="1274662"/>
    <lineage>
        <taxon>Eukaryota</taxon>
        <taxon>Viridiplantae</taxon>
        <taxon>Chlorophyta</taxon>
        <taxon>core chlorophytes</taxon>
        <taxon>Trebouxiophyceae</taxon>
        <taxon>Trebouxiophyceae incertae sedis</taxon>
        <taxon>Coccomyxaceae</taxon>
        <taxon>Coccomyxa</taxon>
    </lineage>
</organism>
<dbReference type="Gene3D" id="3.40.50.300">
    <property type="entry name" value="P-loop containing nucleotide triphosphate hydrolases"/>
    <property type="match status" value="1"/>
</dbReference>
<accession>A0ABP1FZM0</accession>
<proteinExistence type="predicted"/>
<feature type="region of interest" description="Disordered" evidence="1">
    <location>
        <begin position="303"/>
        <end position="328"/>
    </location>
</feature>
<feature type="region of interest" description="Disordered" evidence="1">
    <location>
        <begin position="1"/>
        <end position="20"/>
    </location>
</feature>
<gene>
    <name evidence="2" type="primary">g8134</name>
    <name evidence="2" type="ORF">VP750_LOCUS6990</name>
</gene>
<sequence>MQTRDIGGYDIKLPKHGPQKIETPPDQIGMHALVIATAKRGGGKTVALTNLCKNLVKDKALDRLLVVSPTWGSNKHMFEGLPVEESDIHHEPGPPVVPDVVGKVEEEMKDWKAYKEKAKLRKQLEAALRACRSDADIINISPQLLIDAFNLDVFQQPPKHKYNGKRPVLGLFIDDSQATKLFNSAAFQNMVLKHRHIGDGLGISIFMAVQTYSAQTGGMPKALRENCTHLLLFRTKSQPVLKQIAEENDLSEDQFMPLYEYATGSDDHDFLFIDFNPKTHDRKFRKNFNQYIVVPKDVFAEQGGADQPAPGGLPQAGQKHGRDGHPIR</sequence>